<accession>A0A2A2KCW2</accession>
<dbReference type="GO" id="GO:0003676">
    <property type="term" value="F:nucleic acid binding"/>
    <property type="evidence" value="ECO:0007669"/>
    <property type="project" value="InterPro"/>
</dbReference>
<keyword evidence="5" id="KW-1185">Reference proteome</keyword>
<sequence>MFANVNTDPKSPFGSSSGSLQGGQSQSRQQPAASVSVLTLIFPVEQESLPSAISSADSLVKDENESTGTFASNYISRFGSTSERKAGATEDPTEQQEGSPSEKSDENDESVEEEERRTSQTASVYPTPAYGAPPSATSFTSSFTRLSTADEGSPATEVANQKTVKVDISETNSKTKEFTLAEVNCLEQKSSFVTKSRGGGHSRRRGRGGSRRNSTRRERSREVEMGGASGVRGNGDRQSEEVFCRYCKMQPADHLPKDCIMKKCSRCRQVGHKTRKCPTSAHIISLSAGFDKAATAFRQSNDQMKDDAKTSFKHNTGNIFNPFVRSDVGFDRSNSPFLTIGRFGGGDSTNLSADGQPKKYGAIFNRALWDASDRPAIAPANSSDFFCSPVNPFEVSTNPFTYESTLQLSDENSTSKRPGMGFGRSPKRTNPMVGSKDRNVHPTVAAQPEQSKIDAIPLPTFDEFLQWKLQQAKSGSLNPDITRIKQESLKEYLQMGETWIDEQVKKANADANRTTTFANANLGPFVLPPASGMAQSQSSPFASNPVPSSHAAVAQPVATFFPASIHTANQNQPNNPSPAVHIQQQQQNMAQTIMMHNLQQQQQQTQPSNNDPLSISYYGCGNQQWMTIVLKAPRITQSFPPGQHMQQHN</sequence>
<feature type="compositionally biased region" description="Basic residues" evidence="2">
    <location>
        <begin position="198"/>
        <end position="214"/>
    </location>
</feature>
<feature type="compositionally biased region" description="Low complexity" evidence="2">
    <location>
        <begin position="14"/>
        <end position="30"/>
    </location>
</feature>
<feature type="region of interest" description="Disordered" evidence="2">
    <location>
        <begin position="57"/>
        <end position="158"/>
    </location>
</feature>
<reference evidence="4 5" key="1">
    <citation type="journal article" date="2017" name="Curr. Biol.">
        <title>Genome architecture and evolution of a unichromosomal asexual nematode.</title>
        <authorList>
            <person name="Fradin H."/>
            <person name="Zegar C."/>
            <person name="Gutwein M."/>
            <person name="Lucas J."/>
            <person name="Kovtun M."/>
            <person name="Corcoran D."/>
            <person name="Baugh L.R."/>
            <person name="Kiontke K."/>
            <person name="Gunsalus K."/>
            <person name="Fitch D.H."/>
            <person name="Piano F."/>
        </authorList>
    </citation>
    <scope>NUCLEOTIDE SEQUENCE [LARGE SCALE GENOMIC DNA]</scope>
    <source>
        <strain evidence="4">PF1309</strain>
    </source>
</reference>
<dbReference type="PROSITE" id="PS50158">
    <property type="entry name" value="ZF_CCHC"/>
    <property type="match status" value="1"/>
</dbReference>
<dbReference type="AlphaFoldDB" id="A0A2A2KCW2"/>
<comment type="caution">
    <text evidence="4">The sequence shown here is derived from an EMBL/GenBank/DDBJ whole genome shotgun (WGS) entry which is preliminary data.</text>
</comment>
<feature type="region of interest" description="Disordered" evidence="2">
    <location>
        <begin position="191"/>
        <end position="234"/>
    </location>
</feature>
<keyword evidence="1" id="KW-0862">Zinc</keyword>
<dbReference type="InterPro" id="IPR001878">
    <property type="entry name" value="Znf_CCHC"/>
</dbReference>
<feature type="compositionally biased region" description="Low complexity" evidence="2">
    <location>
        <begin position="132"/>
        <end position="144"/>
    </location>
</feature>
<evidence type="ECO:0000313" key="4">
    <source>
        <dbReference type="EMBL" id="PAV71740.1"/>
    </source>
</evidence>
<keyword evidence="1" id="KW-0479">Metal-binding</keyword>
<dbReference type="EMBL" id="LIAE01008930">
    <property type="protein sequence ID" value="PAV71740.1"/>
    <property type="molecule type" value="Genomic_DNA"/>
</dbReference>
<proteinExistence type="predicted"/>
<gene>
    <name evidence="4" type="ORF">WR25_04395</name>
</gene>
<evidence type="ECO:0000259" key="3">
    <source>
        <dbReference type="PROSITE" id="PS50158"/>
    </source>
</evidence>
<feature type="compositionally biased region" description="Basic and acidic residues" evidence="2">
    <location>
        <begin position="215"/>
        <end position="224"/>
    </location>
</feature>
<evidence type="ECO:0000313" key="5">
    <source>
        <dbReference type="Proteomes" id="UP000218231"/>
    </source>
</evidence>
<evidence type="ECO:0000256" key="2">
    <source>
        <dbReference type="SAM" id="MobiDB-lite"/>
    </source>
</evidence>
<feature type="region of interest" description="Disordered" evidence="2">
    <location>
        <begin position="408"/>
        <end position="436"/>
    </location>
</feature>
<dbReference type="GO" id="GO:0008270">
    <property type="term" value="F:zinc ion binding"/>
    <property type="evidence" value="ECO:0007669"/>
    <property type="project" value="UniProtKB-KW"/>
</dbReference>
<protein>
    <recommendedName>
        <fullName evidence="3">CCHC-type domain-containing protein</fullName>
    </recommendedName>
</protein>
<feature type="domain" description="CCHC-type" evidence="3">
    <location>
        <begin position="263"/>
        <end position="278"/>
    </location>
</feature>
<evidence type="ECO:0000256" key="1">
    <source>
        <dbReference type="PROSITE-ProRule" id="PRU00047"/>
    </source>
</evidence>
<feature type="compositionally biased region" description="Polar residues" evidence="2">
    <location>
        <begin position="66"/>
        <end position="81"/>
    </location>
</feature>
<dbReference type="Proteomes" id="UP000218231">
    <property type="component" value="Unassembled WGS sequence"/>
</dbReference>
<feature type="region of interest" description="Disordered" evidence="2">
    <location>
        <begin position="1"/>
        <end position="34"/>
    </location>
</feature>
<keyword evidence="1" id="KW-0863">Zinc-finger</keyword>
<organism evidence="4 5">
    <name type="scientific">Diploscapter pachys</name>
    <dbReference type="NCBI Taxonomy" id="2018661"/>
    <lineage>
        <taxon>Eukaryota</taxon>
        <taxon>Metazoa</taxon>
        <taxon>Ecdysozoa</taxon>
        <taxon>Nematoda</taxon>
        <taxon>Chromadorea</taxon>
        <taxon>Rhabditida</taxon>
        <taxon>Rhabditina</taxon>
        <taxon>Rhabditomorpha</taxon>
        <taxon>Rhabditoidea</taxon>
        <taxon>Rhabditidae</taxon>
        <taxon>Diploscapter</taxon>
    </lineage>
</organism>
<name>A0A2A2KCW2_9BILA</name>